<reference evidence="2 3" key="1">
    <citation type="submission" date="2017-06" db="EMBL/GenBank/DDBJ databases">
        <title>Genome sequencing of cyanobaciteial culture collection at National Institute for Environmental Studies (NIES).</title>
        <authorList>
            <person name="Hirose Y."/>
            <person name="Shimura Y."/>
            <person name="Fujisawa T."/>
            <person name="Nakamura Y."/>
            <person name="Kawachi M."/>
        </authorList>
    </citation>
    <scope>NUCLEOTIDE SEQUENCE [LARGE SCALE GENOMIC DNA]</scope>
    <source>
        <strain evidence="2 3">NIES-37</strain>
    </source>
</reference>
<feature type="transmembrane region" description="Helical" evidence="1">
    <location>
        <begin position="98"/>
        <end position="131"/>
    </location>
</feature>
<keyword evidence="1" id="KW-0812">Transmembrane</keyword>
<evidence type="ECO:0000256" key="1">
    <source>
        <dbReference type="SAM" id="Phobius"/>
    </source>
</evidence>
<protein>
    <submittedName>
        <fullName evidence="2">Uncharacterized protein</fullName>
    </submittedName>
</protein>
<evidence type="ECO:0000313" key="2">
    <source>
        <dbReference type="EMBL" id="BAZ02739.1"/>
    </source>
</evidence>
<keyword evidence="1" id="KW-1133">Transmembrane helix</keyword>
<dbReference type="Proteomes" id="UP000218785">
    <property type="component" value="Chromosome"/>
</dbReference>
<proteinExistence type="predicted"/>
<dbReference type="EMBL" id="AP018248">
    <property type="protein sequence ID" value="BAZ02739.1"/>
    <property type="molecule type" value="Genomic_DNA"/>
</dbReference>
<gene>
    <name evidence="2" type="ORF">NIES37_67520</name>
</gene>
<sequence>MYKNLMQMKLLAFFDKTLVSYSEVAHIDGLIERIVIFAHRHKYENKKVDRDALVIKKSGLWLMLTGLSASLRISISIQPDKTEITLSDYVKEFRLKQFIFLATFLISSPLFFWSNFAGIFLILIFPAYGAFRQYKLIEDMKVEIDDYFAQRLAKPNTARR</sequence>
<organism evidence="2 3">
    <name type="scientific">Tolypothrix tenuis PCC 7101</name>
    <dbReference type="NCBI Taxonomy" id="231146"/>
    <lineage>
        <taxon>Bacteria</taxon>
        <taxon>Bacillati</taxon>
        <taxon>Cyanobacteriota</taxon>
        <taxon>Cyanophyceae</taxon>
        <taxon>Nostocales</taxon>
        <taxon>Tolypothrichaceae</taxon>
        <taxon>Tolypothrix</taxon>
    </lineage>
</organism>
<keyword evidence="1" id="KW-0472">Membrane</keyword>
<name>A0A1Z4NAH8_9CYAN</name>
<accession>A0A1Z4NAH8</accession>
<evidence type="ECO:0000313" key="3">
    <source>
        <dbReference type="Proteomes" id="UP000218785"/>
    </source>
</evidence>
<keyword evidence="3" id="KW-1185">Reference proteome</keyword>
<dbReference type="KEGG" id="ttq:NIES37_67520"/>
<dbReference type="AlphaFoldDB" id="A0A1Z4NAH8"/>